<feature type="non-terminal residue" evidence="1">
    <location>
        <position position="1"/>
    </location>
</feature>
<accession>A0AAD4BQ56</accession>
<keyword evidence="3" id="KW-1185">Reference proteome</keyword>
<name>A0AAD4BQ56_BOLED</name>
<proteinExistence type="predicted"/>
<comment type="caution">
    <text evidence="1">The sequence shown here is derived from an EMBL/GenBank/DDBJ whole genome shotgun (WGS) entry which is preliminary data.</text>
</comment>
<gene>
    <name evidence="1" type="ORF">L210DRAFT_3306302</name>
    <name evidence="2" type="ORF">L210DRAFT_3440373</name>
</gene>
<sequence>QDPPSPYVSAFSVALTEKSNSPRPLTEVEIQGVVATYAKAASNVVDGVGFDGVKI</sequence>
<evidence type="ECO:0000313" key="1">
    <source>
        <dbReference type="EMBL" id="KAF8437101.1"/>
    </source>
</evidence>
<dbReference type="AlphaFoldDB" id="A0AAD4BQ56"/>
<protein>
    <submittedName>
        <fullName evidence="1">Uncharacterized protein</fullName>
    </submittedName>
</protein>
<evidence type="ECO:0000313" key="2">
    <source>
        <dbReference type="EMBL" id="KAF8449485.1"/>
    </source>
</evidence>
<dbReference type="Proteomes" id="UP001194468">
    <property type="component" value="Unassembled WGS sequence"/>
</dbReference>
<reference evidence="1" key="1">
    <citation type="submission" date="2019-10" db="EMBL/GenBank/DDBJ databases">
        <authorList>
            <consortium name="DOE Joint Genome Institute"/>
            <person name="Kuo A."/>
            <person name="Miyauchi S."/>
            <person name="Kiss E."/>
            <person name="Drula E."/>
            <person name="Kohler A."/>
            <person name="Sanchez-Garcia M."/>
            <person name="Andreopoulos B."/>
            <person name="Barry K.W."/>
            <person name="Bonito G."/>
            <person name="Buee M."/>
            <person name="Carver A."/>
            <person name="Chen C."/>
            <person name="Cichocki N."/>
            <person name="Clum A."/>
            <person name="Culley D."/>
            <person name="Crous P.W."/>
            <person name="Fauchery L."/>
            <person name="Girlanda M."/>
            <person name="Hayes R."/>
            <person name="Keri Z."/>
            <person name="LaButti K."/>
            <person name="Lipzen A."/>
            <person name="Lombard V."/>
            <person name="Magnuson J."/>
            <person name="Maillard F."/>
            <person name="Morin E."/>
            <person name="Murat C."/>
            <person name="Nolan M."/>
            <person name="Ohm R."/>
            <person name="Pangilinan J."/>
            <person name="Pereira M."/>
            <person name="Perotto S."/>
            <person name="Peter M."/>
            <person name="Riley R."/>
            <person name="Sitrit Y."/>
            <person name="Stielow B."/>
            <person name="Szollosi G."/>
            <person name="Zifcakova L."/>
            <person name="Stursova M."/>
            <person name="Spatafora J.W."/>
            <person name="Tedersoo L."/>
            <person name="Vaario L.-M."/>
            <person name="Yamada A."/>
            <person name="Yan M."/>
            <person name="Wang P."/>
            <person name="Xu J."/>
            <person name="Bruns T."/>
            <person name="Baldrian P."/>
            <person name="Vilgalys R."/>
            <person name="Henrissat B."/>
            <person name="Grigoriev I.V."/>
            <person name="Hibbett D."/>
            <person name="Nagy L.G."/>
            <person name="Martin F.M."/>
        </authorList>
    </citation>
    <scope>NUCLEOTIDE SEQUENCE</scope>
    <source>
        <strain evidence="1">BED1</strain>
    </source>
</reference>
<dbReference type="SUPFAM" id="SSF51395">
    <property type="entry name" value="FMN-linked oxidoreductases"/>
    <property type="match status" value="1"/>
</dbReference>
<reference evidence="1" key="2">
    <citation type="journal article" date="2020" name="Nat. Commun.">
        <title>Large-scale genome sequencing of mycorrhizal fungi provides insights into the early evolution of symbiotic traits.</title>
        <authorList>
            <person name="Miyauchi S."/>
            <person name="Kiss E."/>
            <person name="Kuo A."/>
            <person name="Drula E."/>
            <person name="Kohler A."/>
            <person name="Sanchez-Garcia M."/>
            <person name="Morin E."/>
            <person name="Andreopoulos B."/>
            <person name="Barry K.W."/>
            <person name="Bonito G."/>
            <person name="Buee M."/>
            <person name="Carver A."/>
            <person name="Chen C."/>
            <person name="Cichocki N."/>
            <person name="Clum A."/>
            <person name="Culley D."/>
            <person name="Crous P.W."/>
            <person name="Fauchery L."/>
            <person name="Girlanda M."/>
            <person name="Hayes R.D."/>
            <person name="Keri Z."/>
            <person name="LaButti K."/>
            <person name="Lipzen A."/>
            <person name="Lombard V."/>
            <person name="Magnuson J."/>
            <person name="Maillard F."/>
            <person name="Murat C."/>
            <person name="Nolan M."/>
            <person name="Ohm R.A."/>
            <person name="Pangilinan J."/>
            <person name="Pereira M.F."/>
            <person name="Perotto S."/>
            <person name="Peter M."/>
            <person name="Pfister S."/>
            <person name="Riley R."/>
            <person name="Sitrit Y."/>
            <person name="Stielow J.B."/>
            <person name="Szollosi G."/>
            <person name="Zifcakova L."/>
            <person name="Stursova M."/>
            <person name="Spatafora J.W."/>
            <person name="Tedersoo L."/>
            <person name="Vaario L.M."/>
            <person name="Yamada A."/>
            <person name="Yan M."/>
            <person name="Wang P."/>
            <person name="Xu J."/>
            <person name="Bruns T."/>
            <person name="Baldrian P."/>
            <person name="Vilgalys R."/>
            <person name="Dunand C."/>
            <person name="Henrissat B."/>
            <person name="Grigoriev I.V."/>
            <person name="Hibbett D."/>
            <person name="Nagy L.G."/>
            <person name="Martin F.M."/>
        </authorList>
    </citation>
    <scope>NUCLEOTIDE SEQUENCE</scope>
    <source>
        <strain evidence="1">BED1</strain>
    </source>
</reference>
<dbReference type="Gene3D" id="3.20.20.70">
    <property type="entry name" value="Aldolase class I"/>
    <property type="match status" value="1"/>
</dbReference>
<dbReference type="EMBL" id="WHUW01000003">
    <property type="protein sequence ID" value="KAF8449485.1"/>
    <property type="molecule type" value="Genomic_DNA"/>
</dbReference>
<feature type="non-terminal residue" evidence="1">
    <location>
        <position position="55"/>
    </location>
</feature>
<evidence type="ECO:0000313" key="3">
    <source>
        <dbReference type="Proteomes" id="UP001194468"/>
    </source>
</evidence>
<dbReference type="EMBL" id="WHUW01000019">
    <property type="protein sequence ID" value="KAF8437101.1"/>
    <property type="molecule type" value="Genomic_DNA"/>
</dbReference>
<organism evidence="1 3">
    <name type="scientific">Boletus edulis BED1</name>
    <dbReference type="NCBI Taxonomy" id="1328754"/>
    <lineage>
        <taxon>Eukaryota</taxon>
        <taxon>Fungi</taxon>
        <taxon>Dikarya</taxon>
        <taxon>Basidiomycota</taxon>
        <taxon>Agaricomycotina</taxon>
        <taxon>Agaricomycetes</taxon>
        <taxon>Agaricomycetidae</taxon>
        <taxon>Boletales</taxon>
        <taxon>Boletineae</taxon>
        <taxon>Boletaceae</taxon>
        <taxon>Boletoideae</taxon>
        <taxon>Boletus</taxon>
    </lineage>
</organism>
<dbReference type="InterPro" id="IPR013785">
    <property type="entry name" value="Aldolase_TIM"/>
</dbReference>